<evidence type="ECO:0000313" key="2">
    <source>
        <dbReference type="Proteomes" id="UP000315395"/>
    </source>
</evidence>
<protein>
    <submittedName>
        <fullName evidence="1">Uncharacterized protein</fullName>
    </submittedName>
</protein>
<dbReference type="OrthoDB" id="5175769at2"/>
<dbReference type="KEGG" id="orz:FNH13_15550"/>
<reference evidence="1 2" key="1">
    <citation type="submission" date="2019-07" db="EMBL/GenBank/DDBJ databases">
        <title>complete genome sequencing of Ornithinimicrobium sp. H23M54.</title>
        <authorList>
            <person name="Bae J.-W."/>
            <person name="Lee S.-Y."/>
        </authorList>
    </citation>
    <scope>NUCLEOTIDE SEQUENCE [LARGE SCALE GENOMIC DNA]</scope>
    <source>
        <strain evidence="1 2">H23M54</strain>
    </source>
</reference>
<proteinExistence type="predicted"/>
<accession>A0A516GDI9</accession>
<name>A0A516GDI9_9MICO</name>
<evidence type="ECO:0000313" key="1">
    <source>
        <dbReference type="EMBL" id="QDO89571.1"/>
    </source>
</evidence>
<dbReference type="AlphaFoldDB" id="A0A516GDI9"/>
<sequence>MTDDPNRAVQVFLAAIAAITGQQPSVVASVFESAQAEVPKVARAGSTAVDRFIDQISTRLGLAPRVTAEEAITHRDVLALSIGEIEDLTHRDLHALSFALRHVTEVVPTLDRDQVAFPPLPAHQTAMWRILLDLEQTDLPWVLVGGQMTMLHCLENGIVPPRTTDDGDIALNVWVRRDALRRTSRFLHDRGFTEDKTSDGYGYRFRREEKTLIDVLLPEGIDRQDSHPTTISGRPGVSVEGMNQALSRAERVPVTIAGVDGHIRRPDLLGAIVLKAAAYVIDSRDVERHAQDIVALTEIALQDPRATLSRVTPHDRRRLRPFVNKLTADHRYRRQAADREAVHRFLIRFVDEPT</sequence>
<dbReference type="Proteomes" id="UP000315395">
    <property type="component" value="Chromosome"/>
</dbReference>
<organism evidence="1 2">
    <name type="scientific">Ornithinimicrobium ciconiae</name>
    <dbReference type="NCBI Taxonomy" id="2594265"/>
    <lineage>
        <taxon>Bacteria</taxon>
        <taxon>Bacillati</taxon>
        <taxon>Actinomycetota</taxon>
        <taxon>Actinomycetes</taxon>
        <taxon>Micrococcales</taxon>
        <taxon>Ornithinimicrobiaceae</taxon>
        <taxon>Ornithinimicrobium</taxon>
    </lineage>
</organism>
<dbReference type="RefSeq" id="WP_143784275.1">
    <property type="nucleotide sequence ID" value="NZ_CP041616.1"/>
</dbReference>
<gene>
    <name evidence="1" type="ORF">FNH13_15550</name>
</gene>
<keyword evidence="2" id="KW-1185">Reference proteome</keyword>
<dbReference type="EMBL" id="CP041616">
    <property type="protein sequence ID" value="QDO89571.1"/>
    <property type="molecule type" value="Genomic_DNA"/>
</dbReference>